<evidence type="ECO:0000256" key="1">
    <source>
        <dbReference type="ARBA" id="ARBA00004141"/>
    </source>
</evidence>
<comment type="subcellular location">
    <subcellularLocation>
        <location evidence="1">Membrane</location>
        <topology evidence="1">Multi-pass membrane protein</topology>
    </subcellularLocation>
</comment>
<dbReference type="GO" id="GO:0006508">
    <property type="term" value="P:proteolysis"/>
    <property type="evidence" value="ECO:0007669"/>
    <property type="project" value="UniProtKB-KW"/>
</dbReference>
<evidence type="ECO:0000256" key="2">
    <source>
        <dbReference type="ARBA" id="ARBA00009045"/>
    </source>
</evidence>
<keyword evidence="4" id="KW-0997">Cell inner membrane</keyword>
<keyword evidence="3" id="KW-1003">Cell membrane</keyword>
<feature type="transmembrane region" description="Helical" evidence="9">
    <location>
        <begin position="173"/>
        <end position="193"/>
    </location>
</feature>
<dbReference type="EC" id="3.4.21.105" evidence="12"/>
<evidence type="ECO:0000259" key="10">
    <source>
        <dbReference type="Pfam" id="PF01694"/>
    </source>
</evidence>
<keyword evidence="6 12" id="KW-0378">Hydrolase</keyword>
<keyword evidence="8 9" id="KW-0472">Membrane</keyword>
<evidence type="ECO:0000256" key="7">
    <source>
        <dbReference type="ARBA" id="ARBA00022989"/>
    </source>
</evidence>
<feature type="transmembrane region" description="Helical" evidence="9">
    <location>
        <begin position="140"/>
        <end position="161"/>
    </location>
</feature>
<dbReference type="InterPro" id="IPR023662">
    <property type="entry name" value="Rhomboid_protease_GlpG"/>
</dbReference>
<dbReference type="PANTHER" id="PTHR43731:SF14">
    <property type="entry name" value="PRESENILIN-ASSOCIATED RHOMBOID-LIKE PROTEIN, MITOCHONDRIAL"/>
    <property type="match status" value="1"/>
</dbReference>
<dbReference type="Gene3D" id="1.20.1540.10">
    <property type="entry name" value="Rhomboid-like"/>
    <property type="match status" value="1"/>
</dbReference>
<dbReference type="Pfam" id="PF01694">
    <property type="entry name" value="Rhomboid"/>
    <property type="match status" value="1"/>
</dbReference>
<dbReference type="Pfam" id="PF12122">
    <property type="entry name" value="Rhomboid_N"/>
    <property type="match status" value="1"/>
</dbReference>
<accession>A0A6H1UJH1</accession>
<feature type="transmembrane region" description="Helical" evidence="9">
    <location>
        <begin position="253"/>
        <end position="269"/>
    </location>
</feature>
<keyword evidence="13" id="KW-1185">Reference proteome</keyword>
<keyword evidence="12" id="KW-0645">Protease</keyword>
<evidence type="ECO:0000256" key="8">
    <source>
        <dbReference type="ARBA" id="ARBA00023136"/>
    </source>
</evidence>
<comment type="similarity">
    <text evidence="2">Belongs to the peptidase S54 family.</text>
</comment>
<dbReference type="KEGG" id="fes:HER31_16540"/>
<dbReference type="Proteomes" id="UP000501602">
    <property type="component" value="Chromosome"/>
</dbReference>
<reference evidence="12 13" key="1">
    <citation type="submission" date="2020-04" db="EMBL/GenBank/DDBJ databases">
        <title>Ferrimonas sp. S7 isolated from sea water.</title>
        <authorList>
            <person name="Bae S.S."/>
            <person name="Baek K."/>
        </authorList>
    </citation>
    <scope>NUCLEOTIDE SEQUENCE [LARGE SCALE GENOMIC DNA]</scope>
    <source>
        <strain evidence="12 13">S7</strain>
    </source>
</reference>
<dbReference type="InterPro" id="IPR050925">
    <property type="entry name" value="Rhomboid_protease_S54"/>
</dbReference>
<dbReference type="GO" id="GO:0016020">
    <property type="term" value="C:membrane"/>
    <property type="evidence" value="ECO:0007669"/>
    <property type="project" value="UniProtKB-SubCell"/>
</dbReference>
<evidence type="ECO:0000256" key="4">
    <source>
        <dbReference type="ARBA" id="ARBA00022519"/>
    </source>
</evidence>
<protein>
    <submittedName>
        <fullName evidence="12">Rhomboid family intramembrane serine protease GlpG</fullName>
        <ecNumber evidence="12">3.4.21.105</ecNumber>
    </submittedName>
</protein>
<dbReference type="InterPro" id="IPR022764">
    <property type="entry name" value="Peptidase_S54_rhomboid_dom"/>
</dbReference>
<feature type="transmembrane region" description="Helical" evidence="9">
    <location>
        <begin position="230"/>
        <end position="247"/>
    </location>
</feature>
<dbReference type="InterPro" id="IPR022732">
    <property type="entry name" value="Peptidase_S54_GlpG_N"/>
</dbReference>
<evidence type="ECO:0000313" key="13">
    <source>
        <dbReference type="Proteomes" id="UP000501602"/>
    </source>
</evidence>
<dbReference type="InterPro" id="IPR035952">
    <property type="entry name" value="Rhomboid-like_sf"/>
</dbReference>
<feature type="transmembrane region" description="Helical" evidence="9">
    <location>
        <begin position="199"/>
        <end position="218"/>
    </location>
</feature>
<dbReference type="NCBIfam" id="TIGR04239">
    <property type="entry name" value="rhombo_GlpG"/>
    <property type="match status" value="1"/>
</dbReference>
<keyword evidence="5 9" id="KW-0812">Transmembrane</keyword>
<dbReference type="PANTHER" id="PTHR43731">
    <property type="entry name" value="RHOMBOID PROTEASE"/>
    <property type="match status" value="1"/>
</dbReference>
<sequence>MKIVGTFANPRLAQALIDYCRGQGLPLQLQADENGYAVVTDEQHFEAALLEFERFVENPEHDRYLEASWHSGDQAVGFNYGRSDFIQSIKANAGPLTLLILALCVAIWIGWNIGFAQSIFALTHFPETLSGLDNGQWWRLFTPSLIHFSAAHVVFNLLWWWQLGGKVERHHGVSTLLTLLLVAGTLPNIAQYLLAGPNFGGLSGVVYALVGYCWIIGWRDPSSPLALPKPYVVMLLVWLVMGFSGFMNMANGAHLGGLIVGIVQGLWWLQTRPKD</sequence>
<dbReference type="EMBL" id="CP051180">
    <property type="protein sequence ID" value="QIZ78366.1"/>
    <property type="molecule type" value="Genomic_DNA"/>
</dbReference>
<evidence type="ECO:0000313" key="12">
    <source>
        <dbReference type="EMBL" id="QIZ78366.1"/>
    </source>
</evidence>
<feature type="domain" description="Peptidase S54 rhomboid" evidence="10">
    <location>
        <begin position="135"/>
        <end position="266"/>
    </location>
</feature>
<dbReference type="Gene3D" id="3.30.70.2350">
    <property type="match status" value="1"/>
</dbReference>
<name>A0A6H1UJH1_9GAMM</name>
<dbReference type="SUPFAM" id="SSF144091">
    <property type="entry name" value="Rhomboid-like"/>
    <property type="match status" value="1"/>
</dbReference>
<feature type="domain" description="Peptidase S54 GlpG peptidase N-terminal" evidence="11">
    <location>
        <begin position="1"/>
        <end position="82"/>
    </location>
</feature>
<evidence type="ECO:0000256" key="9">
    <source>
        <dbReference type="SAM" id="Phobius"/>
    </source>
</evidence>
<dbReference type="InterPro" id="IPR038236">
    <property type="entry name" value="GlpG_N_sf"/>
</dbReference>
<evidence type="ECO:0000256" key="6">
    <source>
        <dbReference type="ARBA" id="ARBA00022801"/>
    </source>
</evidence>
<proteinExistence type="inferred from homology"/>
<gene>
    <name evidence="12" type="primary">glpG</name>
    <name evidence="12" type="ORF">HER31_16540</name>
</gene>
<organism evidence="12 13">
    <name type="scientific">Ferrimonas lipolytica</name>
    <dbReference type="NCBI Taxonomy" id="2724191"/>
    <lineage>
        <taxon>Bacteria</taxon>
        <taxon>Pseudomonadati</taxon>
        <taxon>Pseudomonadota</taxon>
        <taxon>Gammaproteobacteria</taxon>
        <taxon>Alteromonadales</taxon>
        <taxon>Ferrimonadaceae</taxon>
        <taxon>Ferrimonas</taxon>
    </lineage>
</organism>
<keyword evidence="7 9" id="KW-1133">Transmembrane helix</keyword>
<dbReference type="AlphaFoldDB" id="A0A6H1UJH1"/>
<dbReference type="GO" id="GO:0004252">
    <property type="term" value="F:serine-type endopeptidase activity"/>
    <property type="evidence" value="ECO:0007669"/>
    <property type="project" value="InterPro"/>
</dbReference>
<evidence type="ECO:0000259" key="11">
    <source>
        <dbReference type="Pfam" id="PF12122"/>
    </source>
</evidence>
<dbReference type="RefSeq" id="WP_168662263.1">
    <property type="nucleotide sequence ID" value="NZ_CP051180.1"/>
</dbReference>
<evidence type="ECO:0000256" key="3">
    <source>
        <dbReference type="ARBA" id="ARBA00022475"/>
    </source>
</evidence>
<evidence type="ECO:0000256" key="5">
    <source>
        <dbReference type="ARBA" id="ARBA00022692"/>
    </source>
</evidence>
<feature type="transmembrane region" description="Helical" evidence="9">
    <location>
        <begin position="96"/>
        <end position="120"/>
    </location>
</feature>